<dbReference type="Gramene" id="GBG60154">
    <property type="protein sequence ID" value="GBG60154"/>
    <property type="gene ID" value="CBR_g3397"/>
</dbReference>
<name>A0A388JQR7_CHABU</name>
<organism evidence="4 5">
    <name type="scientific">Chara braunii</name>
    <name type="common">Braun's stonewort</name>
    <dbReference type="NCBI Taxonomy" id="69332"/>
    <lineage>
        <taxon>Eukaryota</taxon>
        <taxon>Viridiplantae</taxon>
        <taxon>Streptophyta</taxon>
        <taxon>Charophyceae</taxon>
        <taxon>Charales</taxon>
        <taxon>Characeae</taxon>
        <taxon>Chara</taxon>
    </lineage>
</organism>
<dbReference type="Pfam" id="PF02214">
    <property type="entry name" value="BTB_2"/>
    <property type="match status" value="1"/>
</dbReference>
<dbReference type="EMBL" id="BFEA01000009">
    <property type="protein sequence ID" value="GBG60154.1"/>
    <property type="molecule type" value="Genomic_DNA"/>
</dbReference>
<dbReference type="OrthoDB" id="1904489at2759"/>
<feature type="compositionally biased region" description="Acidic residues" evidence="2">
    <location>
        <begin position="17"/>
        <end position="28"/>
    </location>
</feature>
<reference evidence="4 5" key="1">
    <citation type="journal article" date="2018" name="Cell">
        <title>The Chara Genome: Secondary Complexity and Implications for Plant Terrestrialization.</title>
        <authorList>
            <person name="Nishiyama T."/>
            <person name="Sakayama H."/>
            <person name="Vries J.D."/>
            <person name="Buschmann H."/>
            <person name="Saint-Marcoux D."/>
            <person name="Ullrich K.K."/>
            <person name="Haas F.B."/>
            <person name="Vanderstraeten L."/>
            <person name="Becker D."/>
            <person name="Lang D."/>
            <person name="Vosolsobe S."/>
            <person name="Rombauts S."/>
            <person name="Wilhelmsson P.K.I."/>
            <person name="Janitza P."/>
            <person name="Kern R."/>
            <person name="Heyl A."/>
            <person name="Rumpler F."/>
            <person name="Villalobos L.I.A.C."/>
            <person name="Clay J.M."/>
            <person name="Skokan R."/>
            <person name="Toyoda A."/>
            <person name="Suzuki Y."/>
            <person name="Kagoshima H."/>
            <person name="Schijlen E."/>
            <person name="Tajeshwar N."/>
            <person name="Catarino B."/>
            <person name="Hetherington A.J."/>
            <person name="Saltykova A."/>
            <person name="Bonnot C."/>
            <person name="Breuninger H."/>
            <person name="Symeonidi A."/>
            <person name="Radhakrishnan G.V."/>
            <person name="Van Nieuwerburgh F."/>
            <person name="Deforce D."/>
            <person name="Chang C."/>
            <person name="Karol K.G."/>
            <person name="Hedrich R."/>
            <person name="Ulvskov P."/>
            <person name="Glockner G."/>
            <person name="Delwiche C.F."/>
            <person name="Petrasek J."/>
            <person name="Van de Peer Y."/>
            <person name="Friml J."/>
            <person name="Beilby M."/>
            <person name="Dolan L."/>
            <person name="Kohara Y."/>
            <person name="Sugano S."/>
            <person name="Fujiyama A."/>
            <person name="Delaux P.-M."/>
            <person name="Quint M."/>
            <person name="TheiBen G."/>
            <person name="Hagemann M."/>
            <person name="Harholt J."/>
            <person name="Dunand C."/>
            <person name="Zachgo S."/>
            <person name="Langdale J."/>
            <person name="Maumus F."/>
            <person name="Straeten D.V.D."/>
            <person name="Gould S.B."/>
            <person name="Rensing S.A."/>
        </authorList>
    </citation>
    <scope>NUCLEOTIDE SEQUENCE [LARGE SCALE GENOMIC DNA]</scope>
    <source>
        <strain evidence="4 5">S276</strain>
    </source>
</reference>
<evidence type="ECO:0000259" key="3">
    <source>
        <dbReference type="Pfam" id="PF02214"/>
    </source>
</evidence>
<evidence type="ECO:0000256" key="2">
    <source>
        <dbReference type="SAM" id="MobiDB-lite"/>
    </source>
</evidence>
<dbReference type="AlphaFoldDB" id="A0A388JQR7"/>
<evidence type="ECO:0000313" key="5">
    <source>
        <dbReference type="Proteomes" id="UP000265515"/>
    </source>
</evidence>
<evidence type="ECO:0000256" key="1">
    <source>
        <dbReference type="ARBA" id="ARBA00004906"/>
    </source>
</evidence>
<protein>
    <recommendedName>
        <fullName evidence="3">Potassium channel tetramerisation-type BTB domain-containing protein</fullName>
    </recommendedName>
</protein>
<feature type="compositionally biased region" description="Acidic residues" evidence="2">
    <location>
        <begin position="44"/>
        <end position="61"/>
    </location>
</feature>
<feature type="region of interest" description="Disordered" evidence="2">
    <location>
        <begin position="1"/>
        <end position="66"/>
    </location>
</feature>
<comment type="caution">
    <text evidence="4">The sequence shown here is derived from an EMBL/GenBank/DDBJ whole genome shotgun (WGS) entry which is preliminary data.</text>
</comment>
<keyword evidence="5" id="KW-1185">Reference proteome</keyword>
<gene>
    <name evidence="4" type="ORF">CBR_g3397</name>
</gene>
<feature type="domain" description="Potassium channel tetramerisation-type BTB" evidence="3">
    <location>
        <begin position="66"/>
        <end position="113"/>
    </location>
</feature>
<proteinExistence type="predicted"/>
<dbReference type="Proteomes" id="UP000265515">
    <property type="component" value="Unassembled WGS sequence"/>
</dbReference>
<comment type="pathway">
    <text evidence="1">Protein modification; protein ubiquitination.</text>
</comment>
<dbReference type="InterPro" id="IPR011333">
    <property type="entry name" value="SKP1/BTB/POZ_sf"/>
</dbReference>
<dbReference type="Gene3D" id="3.30.710.10">
    <property type="entry name" value="Potassium Channel Kv1.1, Chain A"/>
    <property type="match status" value="1"/>
</dbReference>
<dbReference type="SUPFAM" id="SSF54695">
    <property type="entry name" value="POZ domain"/>
    <property type="match status" value="1"/>
</dbReference>
<feature type="region of interest" description="Disordered" evidence="2">
    <location>
        <begin position="133"/>
        <end position="158"/>
    </location>
</feature>
<dbReference type="GO" id="GO:0051260">
    <property type="term" value="P:protein homooligomerization"/>
    <property type="evidence" value="ECO:0007669"/>
    <property type="project" value="InterPro"/>
</dbReference>
<feature type="compositionally biased region" description="Low complexity" evidence="2">
    <location>
        <begin position="133"/>
        <end position="156"/>
    </location>
</feature>
<dbReference type="InterPro" id="IPR003131">
    <property type="entry name" value="T1-type_BTB"/>
</dbReference>
<evidence type="ECO:0000313" key="4">
    <source>
        <dbReference type="EMBL" id="GBG60154.1"/>
    </source>
</evidence>
<sequence>MMNRRSPETGSAGPTTSDEEGEEEDEQGQEYGGGGKERRRAMEVEVEEELEEEEEEVEGGEGETPVTVYVDCEPRVFQYILSLLRYHSVQALPKMTQKEVFSLKKEADFYAIDLEDTPFSTLAGDFGFSSSPLSNDHDSTSSSSSSSSSSSPSSSSRFADPTLLVTVRDVAEGFCCENCRGRAWGVSFYLRYAFCVQCSSEPRDAGVVGNVLVGALRASSQIQAHHLRMEAYSKDEPVTIAELGLPVFRLDEFAATYEPTMLVTVSVTGCYCKCLAPDPRWCVSLHYRHVVCVSCKKKLDHPRMLAAVFLAAASNAKHTPRIHLESYGAKQQ</sequence>
<accession>A0A388JQR7</accession>